<feature type="domain" description="Flagellin C-terminal" evidence="5">
    <location>
        <begin position="242"/>
        <end position="324"/>
    </location>
</feature>
<evidence type="ECO:0000256" key="2">
    <source>
        <dbReference type="ARBA" id="ARBA00005709"/>
    </source>
</evidence>
<gene>
    <name evidence="6" type="primary">flgL</name>
    <name evidence="6" type="ORF">ACFOZ8_11915</name>
</gene>
<dbReference type="Pfam" id="PF00700">
    <property type="entry name" value="Flagellin_C"/>
    <property type="match status" value="1"/>
</dbReference>
<evidence type="ECO:0000256" key="3">
    <source>
        <dbReference type="ARBA" id="ARBA00023143"/>
    </source>
</evidence>
<dbReference type="InterPro" id="IPR001492">
    <property type="entry name" value="Flagellin"/>
</dbReference>
<comment type="caution">
    <text evidence="6">The sequence shown here is derived from an EMBL/GenBank/DDBJ whole genome shotgun (WGS) entry which is preliminary data.</text>
</comment>
<dbReference type="InterPro" id="IPR013384">
    <property type="entry name" value="Flagell_FlgL"/>
</dbReference>
<evidence type="ECO:0000256" key="1">
    <source>
        <dbReference type="ARBA" id="ARBA00004365"/>
    </source>
</evidence>
<keyword evidence="6" id="KW-0969">Cilium</keyword>
<dbReference type="PANTHER" id="PTHR42792:SF1">
    <property type="entry name" value="FLAGELLAR HOOK-ASSOCIATED PROTEIN 3"/>
    <property type="match status" value="1"/>
</dbReference>
<dbReference type="Pfam" id="PF00669">
    <property type="entry name" value="Flagellin_N"/>
    <property type="match status" value="1"/>
</dbReference>
<keyword evidence="6" id="KW-0282">Flagellum</keyword>
<evidence type="ECO:0000313" key="6">
    <source>
        <dbReference type="EMBL" id="MFC4100352.1"/>
    </source>
</evidence>
<dbReference type="SUPFAM" id="SSF64518">
    <property type="entry name" value="Phase 1 flagellin"/>
    <property type="match status" value="1"/>
</dbReference>
<dbReference type="RefSeq" id="WP_377719025.1">
    <property type="nucleotide sequence ID" value="NZ_JBHSAM010000025.1"/>
</dbReference>
<comment type="similarity">
    <text evidence="2">Belongs to the bacterial flagellin family.</text>
</comment>
<keyword evidence="3" id="KW-0975">Bacterial flagellum</keyword>
<proteinExistence type="inferred from homology"/>
<dbReference type="Proteomes" id="UP001595715">
    <property type="component" value="Unassembled WGS sequence"/>
</dbReference>
<dbReference type="NCBIfam" id="TIGR02550">
    <property type="entry name" value="flagell_flgL"/>
    <property type="match status" value="1"/>
</dbReference>
<name>A0ABV8K2W7_9BACL</name>
<evidence type="ECO:0000259" key="5">
    <source>
        <dbReference type="Pfam" id="PF00700"/>
    </source>
</evidence>
<keyword evidence="7" id="KW-1185">Reference proteome</keyword>
<reference evidence="7" key="1">
    <citation type="journal article" date="2019" name="Int. J. Syst. Evol. Microbiol.">
        <title>The Global Catalogue of Microorganisms (GCM) 10K type strain sequencing project: providing services to taxonomists for standard genome sequencing and annotation.</title>
        <authorList>
            <consortium name="The Broad Institute Genomics Platform"/>
            <consortium name="The Broad Institute Genome Sequencing Center for Infectious Disease"/>
            <person name="Wu L."/>
            <person name="Ma J."/>
        </authorList>
    </citation>
    <scope>NUCLEOTIDE SEQUENCE [LARGE SCALE GENOMIC DNA]</scope>
    <source>
        <strain evidence="7">IBRC-M 10987</strain>
    </source>
</reference>
<dbReference type="Gene3D" id="1.20.1330.10">
    <property type="entry name" value="f41 fragment of flagellin, N-terminal domain"/>
    <property type="match status" value="1"/>
</dbReference>
<keyword evidence="6" id="KW-0966">Cell projection</keyword>
<feature type="domain" description="Flagellin N-terminal" evidence="4">
    <location>
        <begin position="7"/>
        <end position="142"/>
    </location>
</feature>
<protein>
    <submittedName>
        <fullName evidence="6">Flagellar hook-associated protein FlgL</fullName>
    </submittedName>
</protein>
<dbReference type="InterPro" id="IPR001029">
    <property type="entry name" value="Flagellin_N"/>
</dbReference>
<dbReference type="InterPro" id="IPR046358">
    <property type="entry name" value="Flagellin_C"/>
</dbReference>
<comment type="subcellular location">
    <subcellularLocation>
        <location evidence="1">Bacterial flagellum</location>
    </subcellularLocation>
</comment>
<dbReference type="EMBL" id="JBHSAM010000025">
    <property type="protein sequence ID" value="MFC4100352.1"/>
    <property type="molecule type" value="Genomic_DNA"/>
</dbReference>
<dbReference type="PANTHER" id="PTHR42792">
    <property type="entry name" value="FLAGELLIN"/>
    <property type="match status" value="1"/>
</dbReference>
<evidence type="ECO:0000259" key="4">
    <source>
        <dbReference type="Pfam" id="PF00669"/>
    </source>
</evidence>
<accession>A0ABV8K2W7</accession>
<dbReference type="PRINTS" id="PR00207">
    <property type="entry name" value="FLAGELLIN"/>
</dbReference>
<organism evidence="6 7">
    <name type="scientific">Paenibacillus xanthanilyticus</name>
    <dbReference type="NCBI Taxonomy" id="1783531"/>
    <lineage>
        <taxon>Bacteria</taxon>
        <taxon>Bacillati</taxon>
        <taxon>Bacillota</taxon>
        <taxon>Bacilli</taxon>
        <taxon>Bacillales</taxon>
        <taxon>Paenibacillaceae</taxon>
        <taxon>Paenibacillus</taxon>
    </lineage>
</organism>
<evidence type="ECO:0000313" key="7">
    <source>
        <dbReference type="Proteomes" id="UP001595715"/>
    </source>
</evidence>
<sequence length="325" mass="35762">MSLRVTQSMMNARLLSNITGNMNRMNTLQDQLSSGKRINKPSDDPVGLTFAMRYRSELQANDQYERNVDAATSLLEYTDTTMGEAMDVVHRVRELMVQGANGALPQDARDSITVEVKQLFSQLVEIGNSQFNGKYMFNGEQTQTAPYLKRTIDEAAAVTPAQLAADPTANFLAQNVTSDTGQIKYELSTGMTMAVNVTGNEFFGEQVLPGQETTSDNIFNVLTQMVKALDAGDSTAVSNMISKIDSRMSTMLEKRSEVGARANRIELITNRLANNNINLQSVSAKTEDADMSLVITNLKMEENVYQASLSAGAKLIRPSLIDFLR</sequence>